<reference evidence="3" key="1">
    <citation type="submission" date="2025-08" db="UniProtKB">
        <authorList>
            <consortium name="RefSeq"/>
        </authorList>
    </citation>
    <scope>IDENTIFICATION</scope>
</reference>
<protein>
    <submittedName>
        <fullName evidence="3">Uncharacterized protein LOC120263331</fullName>
    </submittedName>
</protein>
<keyword evidence="2" id="KW-1185">Reference proteome</keyword>
<organism evidence="2 3">
    <name type="scientific">Dioscorea cayennensis subsp. rotundata</name>
    <name type="common">White Guinea yam</name>
    <name type="synonym">Dioscorea rotundata</name>
    <dbReference type="NCBI Taxonomy" id="55577"/>
    <lineage>
        <taxon>Eukaryota</taxon>
        <taxon>Viridiplantae</taxon>
        <taxon>Streptophyta</taxon>
        <taxon>Embryophyta</taxon>
        <taxon>Tracheophyta</taxon>
        <taxon>Spermatophyta</taxon>
        <taxon>Magnoliopsida</taxon>
        <taxon>Liliopsida</taxon>
        <taxon>Dioscoreales</taxon>
        <taxon>Dioscoreaceae</taxon>
        <taxon>Dioscorea</taxon>
    </lineage>
</organism>
<gene>
    <name evidence="3" type="primary">LOC120263331</name>
</gene>
<keyword evidence="1" id="KW-1133">Transmembrane helix</keyword>
<feature type="transmembrane region" description="Helical" evidence="1">
    <location>
        <begin position="16"/>
        <end position="39"/>
    </location>
</feature>
<sequence>MPMLGSIPFLRRMWDAYLISFEFFSLIDILIFGLVFGVLKTKLLKERDLRALTLKKLARDLVKHICQGRKGELVCVQVVSPGLHVLTNARLDTPWHKAQVLGESLKEVEE</sequence>
<name>A0AB40BIB2_DIOCR</name>
<evidence type="ECO:0000313" key="2">
    <source>
        <dbReference type="Proteomes" id="UP001515500"/>
    </source>
</evidence>
<dbReference type="Proteomes" id="UP001515500">
    <property type="component" value="Chromosome 6"/>
</dbReference>
<dbReference type="GeneID" id="120263331"/>
<dbReference type="AlphaFoldDB" id="A0AB40BIB2"/>
<accession>A0AB40BIB2</accession>
<keyword evidence="1" id="KW-0472">Membrane</keyword>
<evidence type="ECO:0000313" key="3">
    <source>
        <dbReference type="RefSeq" id="XP_039127127.1"/>
    </source>
</evidence>
<evidence type="ECO:0000256" key="1">
    <source>
        <dbReference type="SAM" id="Phobius"/>
    </source>
</evidence>
<keyword evidence="1" id="KW-0812">Transmembrane</keyword>
<dbReference type="RefSeq" id="XP_039127127.1">
    <property type="nucleotide sequence ID" value="XM_039271193.1"/>
</dbReference>
<proteinExistence type="predicted"/>